<dbReference type="InterPro" id="IPR014284">
    <property type="entry name" value="RNA_pol_sigma-70_dom"/>
</dbReference>
<keyword evidence="3 6" id="KW-0731">Sigma factor</keyword>
<dbReference type="AlphaFoldDB" id="A0A849KTV7"/>
<reference evidence="9 10" key="1">
    <citation type="submission" date="2020-05" db="EMBL/GenBank/DDBJ databases">
        <title>Draft Genome Sequence of Ochrobactrum soli Isolated from Stable Fly Gut.</title>
        <authorList>
            <person name="Pileggi M.T."/>
            <person name="Vazhakkala L.J."/>
            <person name="Wong C.N."/>
        </authorList>
    </citation>
    <scope>NUCLEOTIDE SEQUENCE [LARGE SCALE GENOMIC DNA]</scope>
    <source>
        <strain evidence="9 10">MTP-C0764</strain>
    </source>
</reference>
<dbReference type="GO" id="GO:0016987">
    <property type="term" value="F:sigma factor activity"/>
    <property type="evidence" value="ECO:0007669"/>
    <property type="project" value="UniProtKB-KW"/>
</dbReference>
<dbReference type="RefSeq" id="WP_171318745.1">
    <property type="nucleotide sequence ID" value="NZ_JABFCY010000012.1"/>
</dbReference>
<accession>A0A849KTV7</accession>
<dbReference type="CDD" id="cd06171">
    <property type="entry name" value="Sigma70_r4"/>
    <property type="match status" value="1"/>
</dbReference>
<comment type="similarity">
    <text evidence="1 6">Belongs to the sigma-70 factor family. ECF subfamily.</text>
</comment>
<gene>
    <name evidence="9" type="ORF">HKX02_18405</name>
</gene>
<dbReference type="PROSITE" id="PS01063">
    <property type="entry name" value="SIGMA70_ECF"/>
    <property type="match status" value="1"/>
</dbReference>
<dbReference type="GO" id="GO:0006352">
    <property type="term" value="P:DNA-templated transcription initiation"/>
    <property type="evidence" value="ECO:0007669"/>
    <property type="project" value="InterPro"/>
</dbReference>
<dbReference type="InterPro" id="IPR013325">
    <property type="entry name" value="RNA_pol_sigma_r2"/>
</dbReference>
<evidence type="ECO:0000256" key="5">
    <source>
        <dbReference type="ARBA" id="ARBA00023163"/>
    </source>
</evidence>
<name>A0A849KTV7_9HYPH</name>
<dbReference type="InterPro" id="IPR036388">
    <property type="entry name" value="WH-like_DNA-bd_sf"/>
</dbReference>
<comment type="caution">
    <text evidence="9">The sequence shown here is derived from an EMBL/GenBank/DDBJ whole genome shotgun (WGS) entry which is preliminary data.</text>
</comment>
<sequence>MDRAPVPSVDGNAQQEGPQGAQFKRELLASLPSLRAFAVSLIGQHDKADDLVQDTIMKAWAKQETFEMGTNMKAWLFTILRNEFYTQMRKRGREVQDTDGLFSEQLAVHPSQYGMLDLQDFRSALEQLPDDQREAIILIGASGFAYEEAAEICGCAVGTIKSRVSRARTRLQEILKIEGEGDYGPDADSSRVTLRSFA</sequence>
<keyword evidence="10" id="KW-1185">Reference proteome</keyword>
<evidence type="ECO:0000256" key="4">
    <source>
        <dbReference type="ARBA" id="ARBA00023125"/>
    </source>
</evidence>
<keyword evidence="4 6" id="KW-0238">DNA-binding</keyword>
<dbReference type="InterPro" id="IPR000838">
    <property type="entry name" value="RNA_pol_sigma70_ECF_CS"/>
</dbReference>
<dbReference type="Proteomes" id="UP000574931">
    <property type="component" value="Unassembled WGS sequence"/>
</dbReference>
<dbReference type="NCBIfam" id="NF009199">
    <property type="entry name" value="PRK12547.1"/>
    <property type="match status" value="1"/>
</dbReference>
<evidence type="ECO:0000256" key="2">
    <source>
        <dbReference type="ARBA" id="ARBA00023015"/>
    </source>
</evidence>
<dbReference type="SUPFAM" id="SSF88659">
    <property type="entry name" value="Sigma3 and sigma4 domains of RNA polymerase sigma factors"/>
    <property type="match status" value="1"/>
</dbReference>
<feature type="domain" description="RNA polymerase sigma factor 70 region 4 type 2" evidence="8">
    <location>
        <begin position="119"/>
        <end position="171"/>
    </location>
</feature>
<evidence type="ECO:0000313" key="10">
    <source>
        <dbReference type="Proteomes" id="UP000574931"/>
    </source>
</evidence>
<dbReference type="Pfam" id="PF08281">
    <property type="entry name" value="Sigma70_r4_2"/>
    <property type="match status" value="1"/>
</dbReference>
<dbReference type="Gene3D" id="1.10.1740.10">
    <property type="match status" value="1"/>
</dbReference>
<evidence type="ECO:0000256" key="6">
    <source>
        <dbReference type="RuleBase" id="RU000716"/>
    </source>
</evidence>
<protein>
    <recommendedName>
        <fullName evidence="6">RNA polymerase sigma factor</fullName>
    </recommendedName>
</protein>
<keyword evidence="2 6" id="KW-0805">Transcription regulation</keyword>
<feature type="domain" description="RNA polymerase sigma-70 region 2" evidence="7">
    <location>
        <begin position="31"/>
        <end position="93"/>
    </location>
</feature>
<dbReference type="EMBL" id="JABFCY010000012">
    <property type="protein sequence ID" value="NNU62209.1"/>
    <property type="molecule type" value="Genomic_DNA"/>
</dbReference>
<evidence type="ECO:0000313" key="9">
    <source>
        <dbReference type="EMBL" id="NNU62209.1"/>
    </source>
</evidence>
<dbReference type="GO" id="GO:0003677">
    <property type="term" value="F:DNA binding"/>
    <property type="evidence" value="ECO:0007669"/>
    <property type="project" value="UniProtKB-KW"/>
</dbReference>
<dbReference type="InterPro" id="IPR007627">
    <property type="entry name" value="RNA_pol_sigma70_r2"/>
</dbReference>
<dbReference type="InterPro" id="IPR039425">
    <property type="entry name" value="RNA_pol_sigma-70-like"/>
</dbReference>
<dbReference type="Gene3D" id="1.10.10.10">
    <property type="entry name" value="Winged helix-like DNA-binding domain superfamily/Winged helix DNA-binding domain"/>
    <property type="match status" value="1"/>
</dbReference>
<evidence type="ECO:0000259" key="7">
    <source>
        <dbReference type="Pfam" id="PF04542"/>
    </source>
</evidence>
<evidence type="ECO:0000256" key="3">
    <source>
        <dbReference type="ARBA" id="ARBA00023082"/>
    </source>
</evidence>
<dbReference type="Pfam" id="PF04542">
    <property type="entry name" value="Sigma70_r2"/>
    <property type="match status" value="1"/>
</dbReference>
<dbReference type="PANTHER" id="PTHR43133:SF25">
    <property type="entry name" value="RNA POLYMERASE SIGMA FACTOR RFAY-RELATED"/>
    <property type="match status" value="1"/>
</dbReference>
<evidence type="ECO:0000256" key="1">
    <source>
        <dbReference type="ARBA" id="ARBA00010641"/>
    </source>
</evidence>
<dbReference type="NCBIfam" id="TIGR02937">
    <property type="entry name" value="sigma70-ECF"/>
    <property type="match status" value="1"/>
</dbReference>
<dbReference type="InterPro" id="IPR013249">
    <property type="entry name" value="RNA_pol_sigma70_r4_t2"/>
</dbReference>
<proteinExistence type="inferred from homology"/>
<dbReference type="SUPFAM" id="SSF88946">
    <property type="entry name" value="Sigma2 domain of RNA polymerase sigma factors"/>
    <property type="match status" value="1"/>
</dbReference>
<dbReference type="InterPro" id="IPR013324">
    <property type="entry name" value="RNA_pol_sigma_r3/r4-like"/>
</dbReference>
<keyword evidence="5 6" id="KW-0804">Transcription</keyword>
<organism evidence="9 10">
    <name type="scientific">Ochrobactrum soli</name>
    <dbReference type="NCBI Taxonomy" id="2448455"/>
    <lineage>
        <taxon>Bacteria</taxon>
        <taxon>Pseudomonadati</taxon>
        <taxon>Pseudomonadota</taxon>
        <taxon>Alphaproteobacteria</taxon>
        <taxon>Hyphomicrobiales</taxon>
        <taxon>Brucellaceae</taxon>
        <taxon>Brucella/Ochrobactrum group</taxon>
        <taxon>Ochrobactrum</taxon>
    </lineage>
</organism>
<dbReference type="PANTHER" id="PTHR43133">
    <property type="entry name" value="RNA POLYMERASE ECF-TYPE SIGMA FACTO"/>
    <property type="match status" value="1"/>
</dbReference>
<dbReference type="NCBIfam" id="NF009169">
    <property type="entry name" value="PRK12516.1"/>
    <property type="match status" value="1"/>
</dbReference>
<evidence type="ECO:0000259" key="8">
    <source>
        <dbReference type="Pfam" id="PF08281"/>
    </source>
</evidence>